<accession>X1I4G1</accession>
<dbReference type="AlphaFoldDB" id="X1I4G1"/>
<reference evidence="2" key="1">
    <citation type="journal article" date="2014" name="Front. Microbiol.">
        <title>High frequency of phylogenetically diverse reductive dehalogenase-homologous genes in deep subseafloor sedimentary metagenomes.</title>
        <authorList>
            <person name="Kawai M."/>
            <person name="Futagami T."/>
            <person name="Toyoda A."/>
            <person name="Takaki Y."/>
            <person name="Nishi S."/>
            <person name="Hori S."/>
            <person name="Arai W."/>
            <person name="Tsubouchi T."/>
            <person name="Morono Y."/>
            <person name="Uchiyama I."/>
            <person name="Ito T."/>
            <person name="Fujiyama A."/>
            <person name="Inagaki F."/>
            <person name="Takami H."/>
        </authorList>
    </citation>
    <scope>NUCLEOTIDE SEQUENCE</scope>
    <source>
        <strain evidence="2">Expedition CK06-06</strain>
    </source>
</reference>
<evidence type="ECO:0000259" key="1">
    <source>
        <dbReference type="Pfam" id="PF06745"/>
    </source>
</evidence>
<dbReference type="InterPro" id="IPR014774">
    <property type="entry name" value="KaiC-like_dom"/>
</dbReference>
<dbReference type="Pfam" id="PF06745">
    <property type="entry name" value="ATPase"/>
    <property type="match status" value="1"/>
</dbReference>
<dbReference type="Gene3D" id="3.40.50.300">
    <property type="entry name" value="P-loop containing nucleotide triphosphate hydrolases"/>
    <property type="match status" value="1"/>
</dbReference>
<evidence type="ECO:0000313" key="2">
    <source>
        <dbReference type="EMBL" id="GAH76592.1"/>
    </source>
</evidence>
<protein>
    <recommendedName>
        <fullName evidence="1">KaiC-like domain-containing protein</fullName>
    </recommendedName>
</protein>
<sequence length="168" mass="18867">MSQNFTDLIHLVESEKIVEFMTNILPALAQKLKHKNVRHTRIILDPLTPILWEFPSEKEQRKVLTKIYQHLSSLGTVLQTVEEPNAFGQTDIGAMETRVPIYLSDTVVHIQNLGLGGKYNRTCKIIKSRRTAHPCVVGYPFEVATPGNVPPTMFDVPLSSLNFVSASL</sequence>
<gene>
    <name evidence="2" type="ORF">S03H2_64017</name>
</gene>
<name>X1I4G1_9ZZZZ</name>
<comment type="caution">
    <text evidence="2">The sequence shown here is derived from an EMBL/GenBank/DDBJ whole genome shotgun (WGS) entry which is preliminary data.</text>
</comment>
<dbReference type="EMBL" id="BARU01041533">
    <property type="protein sequence ID" value="GAH76592.1"/>
    <property type="molecule type" value="Genomic_DNA"/>
</dbReference>
<organism evidence="2">
    <name type="scientific">marine sediment metagenome</name>
    <dbReference type="NCBI Taxonomy" id="412755"/>
    <lineage>
        <taxon>unclassified sequences</taxon>
        <taxon>metagenomes</taxon>
        <taxon>ecological metagenomes</taxon>
    </lineage>
</organism>
<dbReference type="InterPro" id="IPR027417">
    <property type="entry name" value="P-loop_NTPase"/>
</dbReference>
<proteinExistence type="predicted"/>
<feature type="domain" description="KaiC-like" evidence="1">
    <location>
        <begin position="23"/>
        <end position="144"/>
    </location>
</feature>